<dbReference type="AlphaFoldDB" id="A0A8D8G8E0"/>
<accession>A0A8D8G8E0</accession>
<reference evidence="1" key="1">
    <citation type="submission" date="2021-05" db="EMBL/GenBank/DDBJ databases">
        <authorList>
            <person name="Alioto T."/>
            <person name="Alioto T."/>
            <person name="Gomez Garrido J."/>
        </authorList>
    </citation>
    <scope>NUCLEOTIDE SEQUENCE</scope>
</reference>
<organism evidence="1">
    <name type="scientific">Culex pipiens</name>
    <name type="common">House mosquito</name>
    <dbReference type="NCBI Taxonomy" id="7175"/>
    <lineage>
        <taxon>Eukaryota</taxon>
        <taxon>Metazoa</taxon>
        <taxon>Ecdysozoa</taxon>
        <taxon>Arthropoda</taxon>
        <taxon>Hexapoda</taxon>
        <taxon>Insecta</taxon>
        <taxon>Pterygota</taxon>
        <taxon>Neoptera</taxon>
        <taxon>Endopterygota</taxon>
        <taxon>Diptera</taxon>
        <taxon>Nematocera</taxon>
        <taxon>Culicoidea</taxon>
        <taxon>Culicidae</taxon>
        <taxon>Culicinae</taxon>
        <taxon>Culicini</taxon>
        <taxon>Culex</taxon>
        <taxon>Culex</taxon>
    </lineage>
</organism>
<dbReference type="EMBL" id="HBUE01134076">
    <property type="protein sequence ID" value="CAG6497818.1"/>
    <property type="molecule type" value="Transcribed_RNA"/>
</dbReference>
<protein>
    <submittedName>
        <fullName evidence="1">(northern house mosquito) hypothetical protein</fullName>
    </submittedName>
</protein>
<sequence>MDLNQLIALYHGMDTAHLTIDELDHELRTRSMNDEASRSQKEQALHGRLSTWIMFTSVKPATGNKVLERSSRTFTWTWSGSSGICRVLGMISGSLRCFSGTRVRSAKSPCLPLTSPTFLRLTLASGFSSGHSDCRPQVTIITPSWVLSTCRVSLSPRRAQVRTKSPT</sequence>
<name>A0A8D8G8E0_CULPI</name>
<proteinExistence type="predicted"/>
<evidence type="ECO:0000313" key="1">
    <source>
        <dbReference type="EMBL" id="CAG6497818.1"/>
    </source>
</evidence>